<comment type="caution">
    <text evidence="2">The sequence shown here is derived from an EMBL/GenBank/DDBJ whole genome shotgun (WGS) entry which is preliminary data.</text>
</comment>
<proteinExistence type="predicted"/>
<dbReference type="PANTHER" id="PTHR35535">
    <property type="entry name" value="HEAT SHOCK PROTEIN HSLJ"/>
    <property type="match status" value="1"/>
</dbReference>
<organism evidence="2 3">
    <name type="scientific">Antricoccus suffuscus</name>
    <dbReference type="NCBI Taxonomy" id="1629062"/>
    <lineage>
        <taxon>Bacteria</taxon>
        <taxon>Bacillati</taxon>
        <taxon>Actinomycetota</taxon>
        <taxon>Actinomycetes</taxon>
        <taxon>Geodermatophilales</taxon>
        <taxon>Antricoccaceae</taxon>
        <taxon>Antricoccus</taxon>
    </lineage>
</organism>
<dbReference type="AlphaFoldDB" id="A0A2T1A652"/>
<evidence type="ECO:0000313" key="3">
    <source>
        <dbReference type="Proteomes" id="UP000237752"/>
    </source>
</evidence>
<keyword evidence="3" id="KW-1185">Reference proteome</keyword>
<evidence type="ECO:0000259" key="1">
    <source>
        <dbReference type="Pfam" id="PF03724"/>
    </source>
</evidence>
<dbReference type="Pfam" id="PF03724">
    <property type="entry name" value="META"/>
    <property type="match status" value="1"/>
</dbReference>
<dbReference type="Gene3D" id="2.40.128.270">
    <property type="match status" value="1"/>
</dbReference>
<dbReference type="EMBL" id="PVUE01000001">
    <property type="protein sequence ID" value="PRZ44092.1"/>
    <property type="molecule type" value="Genomic_DNA"/>
</dbReference>
<evidence type="ECO:0000313" key="2">
    <source>
        <dbReference type="EMBL" id="PRZ44092.1"/>
    </source>
</evidence>
<name>A0A2T1A652_9ACTN</name>
<dbReference type="InterPro" id="IPR038670">
    <property type="entry name" value="HslJ-like_sf"/>
</dbReference>
<reference evidence="2 3" key="1">
    <citation type="submission" date="2018-03" db="EMBL/GenBank/DDBJ databases">
        <title>Genomic Encyclopedia of Archaeal and Bacterial Type Strains, Phase II (KMG-II): from individual species to whole genera.</title>
        <authorList>
            <person name="Goeker M."/>
        </authorList>
    </citation>
    <scope>NUCLEOTIDE SEQUENCE [LARGE SCALE GENOMIC DNA]</scope>
    <source>
        <strain evidence="2 3">DSM 100065</strain>
    </source>
</reference>
<dbReference type="InterPro" id="IPR053147">
    <property type="entry name" value="Hsp_HslJ-like"/>
</dbReference>
<gene>
    <name evidence="2" type="ORF">CLV47_101216</name>
</gene>
<protein>
    <submittedName>
        <fullName evidence="2">META domain-containing protein</fullName>
    </submittedName>
</protein>
<dbReference type="Proteomes" id="UP000237752">
    <property type="component" value="Unassembled WGS sequence"/>
</dbReference>
<accession>A0A2T1A652</accession>
<dbReference type="PANTHER" id="PTHR35535:SF2">
    <property type="entry name" value="DUF306 DOMAIN-CONTAINING PROTEIN"/>
    <property type="match status" value="1"/>
</dbReference>
<feature type="domain" description="DUF306" evidence="1">
    <location>
        <begin position="3"/>
        <end position="66"/>
    </location>
</feature>
<sequence length="74" mass="7697">MVNAGCNTMTGGVSLEAGTVVVKHLASTMMACEPGLTAQDAWLNEFLESGPKWSLVGEALTLDNGTTSIILERG</sequence>
<dbReference type="InterPro" id="IPR005184">
    <property type="entry name" value="DUF306_Meta_HslJ"/>
</dbReference>